<evidence type="ECO:0000313" key="2">
    <source>
        <dbReference type="Proteomes" id="UP000286260"/>
    </source>
</evidence>
<protein>
    <submittedName>
        <fullName evidence="1">Uncharacterized protein</fullName>
    </submittedName>
</protein>
<accession>A0A414BUD5</accession>
<sequence length="67" mass="7612">MLLSEFGKKKPINSTLSLNKVNPEASIKRISATQSYVCKVNHSLKIPREYIIASFRFVFQLKIASKV</sequence>
<dbReference type="AlphaFoldDB" id="A0A414BUD5"/>
<dbReference type="EMBL" id="QSII01000026">
    <property type="protein sequence ID" value="RHC81152.1"/>
    <property type="molecule type" value="Genomic_DNA"/>
</dbReference>
<dbReference type="Proteomes" id="UP000286260">
    <property type="component" value="Unassembled WGS sequence"/>
</dbReference>
<gene>
    <name evidence="1" type="ORF">DW828_16375</name>
</gene>
<name>A0A414BUD5_9BACT</name>
<proteinExistence type="predicted"/>
<reference evidence="1 2" key="1">
    <citation type="submission" date="2018-08" db="EMBL/GenBank/DDBJ databases">
        <title>A genome reference for cultivated species of the human gut microbiota.</title>
        <authorList>
            <person name="Zou Y."/>
            <person name="Xue W."/>
            <person name="Luo G."/>
        </authorList>
    </citation>
    <scope>NUCLEOTIDE SEQUENCE [LARGE SCALE GENOMIC DNA]</scope>
    <source>
        <strain evidence="1 2">AM34-17</strain>
    </source>
</reference>
<organism evidence="1 2">
    <name type="scientific">Parabacteroides merdae</name>
    <dbReference type="NCBI Taxonomy" id="46503"/>
    <lineage>
        <taxon>Bacteria</taxon>
        <taxon>Pseudomonadati</taxon>
        <taxon>Bacteroidota</taxon>
        <taxon>Bacteroidia</taxon>
        <taxon>Bacteroidales</taxon>
        <taxon>Tannerellaceae</taxon>
        <taxon>Parabacteroides</taxon>
    </lineage>
</organism>
<evidence type="ECO:0000313" key="1">
    <source>
        <dbReference type="EMBL" id="RHC81152.1"/>
    </source>
</evidence>
<comment type="caution">
    <text evidence="1">The sequence shown here is derived from an EMBL/GenBank/DDBJ whole genome shotgun (WGS) entry which is preliminary data.</text>
</comment>